<dbReference type="Pfam" id="PF23438">
    <property type="entry name" value="DUF7123"/>
    <property type="match status" value="1"/>
</dbReference>
<dbReference type="AlphaFoldDB" id="A0AAX4FUW8"/>
<gene>
    <name evidence="2" type="ORF">R6Y96_07940</name>
</gene>
<evidence type="ECO:0000313" key="2">
    <source>
        <dbReference type="EMBL" id="WOX57228.1"/>
    </source>
</evidence>
<name>A0AAX4FUW8_9EURY</name>
<dbReference type="RefSeq" id="WP_318620752.1">
    <property type="nucleotide sequence ID" value="NZ_CP137642.1"/>
</dbReference>
<dbReference type="KEGG" id="mrc:R6Y96_07940"/>
<reference evidence="2 3" key="1">
    <citation type="submission" date="2023-10" db="EMBL/GenBank/DDBJ databases">
        <title>The complete genome sequence of Methanoculleus receptaculi DSM 18860.</title>
        <authorList>
            <person name="Lai S.-J."/>
            <person name="You Y.-T."/>
            <person name="Chen S.-C."/>
        </authorList>
    </citation>
    <scope>NUCLEOTIDE SEQUENCE [LARGE SCALE GENOMIC DNA]</scope>
    <source>
        <strain evidence="2 3">DSM 18860</strain>
    </source>
</reference>
<accession>A0AAX4FUW8</accession>
<sequence>MSAKKPIKEKYSETQRRILRHLRVGLRAGKSYFKSKYIALDLGLSPKEVGTNLAILSEICDDLDIKRWSYSSSTTWRVTPRPS</sequence>
<feature type="domain" description="DUF7123" evidence="1">
    <location>
        <begin position="1"/>
        <end position="80"/>
    </location>
</feature>
<protein>
    <recommendedName>
        <fullName evidence="1">DUF7123 domain-containing protein</fullName>
    </recommendedName>
</protein>
<dbReference type="EMBL" id="CP137642">
    <property type="protein sequence ID" value="WOX57228.1"/>
    <property type="molecule type" value="Genomic_DNA"/>
</dbReference>
<evidence type="ECO:0000259" key="1">
    <source>
        <dbReference type="Pfam" id="PF23438"/>
    </source>
</evidence>
<organism evidence="2 3">
    <name type="scientific">Methanoculleus receptaculi</name>
    <dbReference type="NCBI Taxonomy" id="394967"/>
    <lineage>
        <taxon>Archaea</taxon>
        <taxon>Methanobacteriati</taxon>
        <taxon>Methanobacteriota</taxon>
        <taxon>Stenosarchaea group</taxon>
        <taxon>Methanomicrobia</taxon>
        <taxon>Methanomicrobiales</taxon>
        <taxon>Methanomicrobiaceae</taxon>
        <taxon>Methanoculleus</taxon>
    </lineage>
</organism>
<dbReference type="GeneID" id="85733079"/>
<evidence type="ECO:0000313" key="3">
    <source>
        <dbReference type="Proteomes" id="UP001305652"/>
    </source>
</evidence>
<proteinExistence type="predicted"/>
<dbReference type="InterPro" id="IPR055547">
    <property type="entry name" value="DUF7123"/>
</dbReference>
<dbReference type="Proteomes" id="UP001305652">
    <property type="component" value="Chromosome"/>
</dbReference>
<keyword evidence="3" id="KW-1185">Reference proteome</keyword>